<gene>
    <name evidence="2" type="ORF">I532_04640</name>
</gene>
<dbReference type="PATRIC" id="fig|1300222.3.peg.961"/>
<dbReference type="RefSeq" id="WP_003386707.1">
    <property type="nucleotide sequence ID" value="NZ_APBN01000001.1"/>
</dbReference>
<name>M8E6H1_9BACL</name>
<dbReference type="AlphaFoldDB" id="M8E6H1"/>
<sequence length="149" mass="17035">MTRILPVFVYGSLLPGFGNHNRYVKPYPHTLQPAIVRGHLYHFSAGYPGLLRGESGTVKGALLTFSKDVYEEALAGLDELEDYFGPGDPRNEYERVEESVMKMPGGEEIRAFLYRYVKEDWARREGIYIPSGDWAGFIKDRQRDSRQGE</sequence>
<evidence type="ECO:0000313" key="2">
    <source>
        <dbReference type="EMBL" id="EMT54866.1"/>
    </source>
</evidence>
<dbReference type="OrthoDB" id="8538589at2"/>
<comment type="caution">
    <text evidence="2">The sequence shown here is derived from an EMBL/GenBank/DDBJ whole genome shotgun (WGS) entry which is preliminary data.</text>
</comment>
<dbReference type="GeneID" id="89498778"/>
<dbReference type="InterPro" id="IPR013024">
    <property type="entry name" value="GGCT-like"/>
</dbReference>
<dbReference type="Gene3D" id="3.10.490.10">
    <property type="entry name" value="Gamma-glutamyl cyclotransferase-like"/>
    <property type="match status" value="1"/>
</dbReference>
<dbReference type="SUPFAM" id="SSF110857">
    <property type="entry name" value="Gamma-glutamyl cyclotransferase-like"/>
    <property type="match status" value="1"/>
</dbReference>
<dbReference type="Proteomes" id="UP000012081">
    <property type="component" value="Unassembled WGS sequence"/>
</dbReference>
<dbReference type="EMBL" id="APBN01000001">
    <property type="protein sequence ID" value="EMT54866.1"/>
    <property type="molecule type" value="Genomic_DNA"/>
</dbReference>
<organism evidence="2 3">
    <name type="scientific">Brevibacillus borstelensis AK1</name>
    <dbReference type="NCBI Taxonomy" id="1300222"/>
    <lineage>
        <taxon>Bacteria</taxon>
        <taxon>Bacillati</taxon>
        <taxon>Bacillota</taxon>
        <taxon>Bacilli</taxon>
        <taxon>Bacillales</taxon>
        <taxon>Paenibacillaceae</taxon>
        <taxon>Brevibacillus</taxon>
    </lineage>
</organism>
<evidence type="ECO:0000313" key="3">
    <source>
        <dbReference type="Proteomes" id="UP000012081"/>
    </source>
</evidence>
<evidence type="ECO:0000259" key="1">
    <source>
        <dbReference type="Pfam" id="PF06094"/>
    </source>
</evidence>
<dbReference type="InterPro" id="IPR036568">
    <property type="entry name" value="GGCT-like_sf"/>
</dbReference>
<feature type="domain" description="Gamma-glutamylcyclotransferase AIG2-like" evidence="1">
    <location>
        <begin position="7"/>
        <end position="135"/>
    </location>
</feature>
<dbReference type="STRING" id="1300222.I532_04640"/>
<dbReference type="Pfam" id="PF06094">
    <property type="entry name" value="GGACT"/>
    <property type="match status" value="1"/>
</dbReference>
<proteinExistence type="predicted"/>
<dbReference type="CDD" id="cd06661">
    <property type="entry name" value="GGCT_like"/>
    <property type="match status" value="1"/>
</dbReference>
<dbReference type="InterPro" id="IPR009288">
    <property type="entry name" value="AIG2-like_dom"/>
</dbReference>
<protein>
    <recommendedName>
        <fullName evidence="1">Gamma-glutamylcyclotransferase AIG2-like domain-containing protein</fullName>
    </recommendedName>
</protein>
<keyword evidence="3" id="KW-1185">Reference proteome</keyword>
<accession>M8E6H1</accession>
<reference evidence="2 3" key="1">
    <citation type="submission" date="2013-03" db="EMBL/GenBank/DDBJ databases">
        <title>Assembly of a new bacterial strain Brevibacillus borstelensis AK1.</title>
        <authorList>
            <person name="Rajan I."/>
            <person name="PoliReddy D."/>
            <person name="Sugumar T."/>
            <person name="Rathinam K."/>
            <person name="Alqarawi S."/>
            <person name="Khalil A.B."/>
            <person name="Sivakumar N."/>
        </authorList>
    </citation>
    <scope>NUCLEOTIDE SEQUENCE [LARGE SCALE GENOMIC DNA]</scope>
    <source>
        <strain evidence="2 3">AK1</strain>
    </source>
</reference>